<evidence type="ECO:0000256" key="6">
    <source>
        <dbReference type="ARBA" id="ARBA00022989"/>
    </source>
</evidence>
<evidence type="ECO:0000256" key="7">
    <source>
        <dbReference type="ARBA" id="ARBA00023136"/>
    </source>
</evidence>
<gene>
    <name evidence="9" type="ORF">V6242_06075</name>
</gene>
<evidence type="ECO:0000256" key="8">
    <source>
        <dbReference type="SAM" id="Phobius"/>
    </source>
</evidence>
<evidence type="ECO:0000256" key="2">
    <source>
        <dbReference type="ARBA" id="ARBA00007555"/>
    </source>
</evidence>
<dbReference type="RefSeq" id="WP_341566674.1">
    <property type="nucleotide sequence ID" value="NZ_JBAKAR010000003.1"/>
</dbReference>
<dbReference type="NCBIfam" id="TIGR00155">
    <property type="entry name" value="pqiA_fam"/>
    <property type="match status" value="1"/>
</dbReference>
<comment type="subcellular location">
    <subcellularLocation>
        <location evidence="1">Cell inner membrane</location>
        <topology evidence="1">Multi-pass membrane protein</topology>
    </subcellularLocation>
</comment>
<keyword evidence="6 8" id="KW-1133">Transmembrane helix</keyword>
<feature type="transmembrane region" description="Helical" evidence="8">
    <location>
        <begin position="51"/>
        <end position="78"/>
    </location>
</feature>
<dbReference type="InterPro" id="IPR051800">
    <property type="entry name" value="PqiA-PqiB_transport"/>
</dbReference>
<feature type="transmembrane region" description="Helical" evidence="8">
    <location>
        <begin position="351"/>
        <end position="371"/>
    </location>
</feature>
<dbReference type="Pfam" id="PF04403">
    <property type="entry name" value="PqiA"/>
    <property type="match status" value="2"/>
</dbReference>
<evidence type="ECO:0000256" key="5">
    <source>
        <dbReference type="ARBA" id="ARBA00022692"/>
    </source>
</evidence>
<feature type="transmembrane region" description="Helical" evidence="8">
    <location>
        <begin position="377"/>
        <end position="398"/>
    </location>
</feature>
<dbReference type="InterPro" id="IPR007498">
    <property type="entry name" value="PqiA-like"/>
</dbReference>
<keyword evidence="5 8" id="KW-0812">Transmembrane</keyword>
<feature type="transmembrane region" description="Helical" evidence="8">
    <location>
        <begin position="304"/>
        <end position="330"/>
    </location>
</feature>
<evidence type="ECO:0000256" key="4">
    <source>
        <dbReference type="ARBA" id="ARBA00022519"/>
    </source>
</evidence>
<organism evidence="9 10">
    <name type="scientific">Marinomonas arenicola</name>
    <dbReference type="NCBI Taxonomy" id="569601"/>
    <lineage>
        <taxon>Bacteria</taxon>
        <taxon>Pseudomonadati</taxon>
        <taxon>Pseudomonadota</taxon>
        <taxon>Gammaproteobacteria</taxon>
        <taxon>Oceanospirillales</taxon>
        <taxon>Oceanospirillaceae</taxon>
        <taxon>Marinomonas</taxon>
    </lineage>
</organism>
<keyword evidence="4" id="KW-0997">Cell inner membrane</keyword>
<feature type="transmembrane region" description="Helical" evidence="8">
    <location>
        <begin position="98"/>
        <end position="125"/>
    </location>
</feature>
<evidence type="ECO:0000256" key="1">
    <source>
        <dbReference type="ARBA" id="ARBA00004429"/>
    </source>
</evidence>
<evidence type="ECO:0000313" key="9">
    <source>
        <dbReference type="EMBL" id="MEL0612705.1"/>
    </source>
</evidence>
<reference evidence="9 10" key="1">
    <citation type="submission" date="2024-02" db="EMBL/GenBank/DDBJ databases">
        <title>Bacteria isolated from the canopy kelp, Nereocystis luetkeana.</title>
        <authorList>
            <person name="Pfister C.A."/>
            <person name="Younker I.T."/>
            <person name="Light S.H."/>
        </authorList>
    </citation>
    <scope>NUCLEOTIDE SEQUENCE [LARGE SCALE GENOMIC DNA]</scope>
    <source>
        <strain evidence="9 10">TI.4.07</strain>
    </source>
</reference>
<feature type="transmembrane region" description="Helical" evidence="8">
    <location>
        <begin position="170"/>
        <end position="187"/>
    </location>
</feature>
<comment type="similarity">
    <text evidence="2">Belongs to the PqiA family.</text>
</comment>
<accession>A0ABU9G4Q0</accession>
<comment type="caution">
    <text evidence="9">The sequence shown here is derived from an EMBL/GenBank/DDBJ whole genome shotgun (WGS) entry which is preliminary data.</text>
</comment>
<name>A0ABU9G4Q0_9GAMM</name>
<evidence type="ECO:0000256" key="3">
    <source>
        <dbReference type="ARBA" id="ARBA00022475"/>
    </source>
</evidence>
<proteinExistence type="inferred from homology"/>
<feature type="transmembrane region" description="Helical" evidence="8">
    <location>
        <begin position="146"/>
        <end position="164"/>
    </location>
</feature>
<dbReference type="PANTHER" id="PTHR30462">
    <property type="entry name" value="INTERMEMBRANE TRANSPORT PROTEIN PQIB-RELATED"/>
    <property type="match status" value="1"/>
</dbReference>
<sequence length="413" mass="45375">MSRSEFNEYATVCDECDWVNDIPPMASGDLLCCSRCDHLLVRLPSKRLEKILAYGGSGLLMLVLSLSFPFLSFSTSGIGRTVTFWQSMSVLLDQHFTFLGALLVFVLLVLPACYLLSAVMLAFFIKKRRNRIVQRLCARITTVIQPWLMVDVFLVGVLVALVKMQSMADIGFGLSFWSFCGYVLCLLKTVSLMNRRWLWNQVAGAAKPQSFSGGSALSQGLVGCHFCGALVADELGHCGRCGHKTHSRKPASVQMTIALLIAALLMYLPANLLPIMDTTFFGVSEPSTILGGVFQLWGMGSYPIAIIILLASVFIPIAKILSLGWLCWQLRFSSRHSTTQKLKLYRLTECVGRWSMIDIFVVATLTGLVQMGGLMSVVPGAAALSFAGVVILTMLAAMSYDSRLLWDQEECAS</sequence>
<dbReference type="PANTHER" id="PTHR30462:SF3">
    <property type="entry name" value="INTERMEMBRANE TRANSPORT PROTEIN PQIA"/>
    <property type="match status" value="1"/>
</dbReference>
<dbReference type="Proteomes" id="UP001379949">
    <property type="component" value="Unassembled WGS sequence"/>
</dbReference>
<keyword evidence="3" id="KW-1003">Cell membrane</keyword>
<dbReference type="EMBL" id="JBAKAR010000003">
    <property type="protein sequence ID" value="MEL0612705.1"/>
    <property type="molecule type" value="Genomic_DNA"/>
</dbReference>
<protein>
    <submittedName>
        <fullName evidence="9">Paraquat-inducible protein A</fullName>
    </submittedName>
</protein>
<evidence type="ECO:0000313" key="10">
    <source>
        <dbReference type="Proteomes" id="UP001379949"/>
    </source>
</evidence>
<dbReference type="InterPro" id="IPR005219">
    <property type="entry name" value="PqiA-like_proteobact"/>
</dbReference>
<feature type="transmembrane region" description="Helical" evidence="8">
    <location>
        <begin position="257"/>
        <end position="276"/>
    </location>
</feature>
<keyword evidence="10" id="KW-1185">Reference proteome</keyword>
<keyword evidence="7 8" id="KW-0472">Membrane</keyword>